<dbReference type="OrthoDB" id="4152607at2759"/>
<feature type="domain" description="DUF7587" evidence="1">
    <location>
        <begin position="1"/>
        <end position="124"/>
    </location>
</feature>
<evidence type="ECO:0000259" key="1">
    <source>
        <dbReference type="Pfam" id="PF24494"/>
    </source>
</evidence>
<proteinExistence type="predicted"/>
<dbReference type="Proteomes" id="UP000799537">
    <property type="component" value="Unassembled WGS sequence"/>
</dbReference>
<evidence type="ECO:0000313" key="3">
    <source>
        <dbReference type="Proteomes" id="UP000799537"/>
    </source>
</evidence>
<accession>A0A6A6BY02</accession>
<dbReference type="EMBL" id="ML993779">
    <property type="protein sequence ID" value="KAF2158286.1"/>
    <property type="molecule type" value="Genomic_DNA"/>
</dbReference>
<organism evidence="2 3">
    <name type="scientific">Zasmidium cellare ATCC 36951</name>
    <dbReference type="NCBI Taxonomy" id="1080233"/>
    <lineage>
        <taxon>Eukaryota</taxon>
        <taxon>Fungi</taxon>
        <taxon>Dikarya</taxon>
        <taxon>Ascomycota</taxon>
        <taxon>Pezizomycotina</taxon>
        <taxon>Dothideomycetes</taxon>
        <taxon>Dothideomycetidae</taxon>
        <taxon>Mycosphaerellales</taxon>
        <taxon>Mycosphaerellaceae</taxon>
        <taxon>Zasmidium</taxon>
    </lineage>
</organism>
<dbReference type="InterPro" id="IPR056009">
    <property type="entry name" value="DUF7587"/>
</dbReference>
<dbReference type="AlphaFoldDB" id="A0A6A6BY02"/>
<dbReference type="RefSeq" id="XP_033659175.1">
    <property type="nucleotide sequence ID" value="XM_033810913.1"/>
</dbReference>
<gene>
    <name evidence="2" type="ORF">M409DRAFT_38381</name>
</gene>
<keyword evidence="3" id="KW-1185">Reference proteome</keyword>
<dbReference type="GeneID" id="54564185"/>
<reference evidence="2" key="1">
    <citation type="journal article" date="2020" name="Stud. Mycol.">
        <title>101 Dothideomycetes genomes: a test case for predicting lifestyles and emergence of pathogens.</title>
        <authorList>
            <person name="Haridas S."/>
            <person name="Albert R."/>
            <person name="Binder M."/>
            <person name="Bloem J."/>
            <person name="Labutti K."/>
            <person name="Salamov A."/>
            <person name="Andreopoulos B."/>
            <person name="Baker S."/>
            <person name="Barry K."/>
            <person name="Bills G."/>
            <person name="Bluhm B."/>
            <person name="Cannon C."/>
            <person name="Castanera R."/>
            <person name="Culley D."/>
            <person name="Daum C."/>
            <person name="Ezra D."/>
            <person name="Gonzalez J."/>
            <person name="Henrissat B."/>
            <person name="Kuo A."/>
            <person name="Liang C."/>
            <person name="Lipzen A."/>
            <person name="Lutzoni F."/>
            <person name="Magnuson J."/>
            <person name="Mondo S."/>
            <person name="Nolan M."/>
            <person name="Ohm R."/>
            <person name="Pangilinan J."/>
            <person name="Park H.-J."/>
            <person name="Ramirez L."/>
            <person name="Alfaro M."/>
            <person name="Sun H."/>
            <person name="Tritt A."/>
            <person name="Yoshinaga Y."/>
            <person name="Zwiers L.-H."/>
            <person name="Turgeon B."/>
            <person name="Goodwin S."/>
            <person name="Spatafora J."/>
            <person name="Crous P."/>
            <person name="Grigoriev I."/>
        </authorList>
    </citation>
    <scope>NUCLEOTIDE SEQUENCE</scope>
    <source>
        <strain evidence="2">ATCC 36951</strain>
    </source>
</reference>
<sequence length="276" mass="31823">RFLFRVYTPRSDGFTDETRASSRDAALKIPGSNKDIFATKTRAVTARLIADHMWWARDQGDARRRDNLVSWSSSMLFLIRYIFYRHYDMDDKSSLDDIHLLVVDTKALPADTFIRDTDLISAFEQFDSRATRGLKQMAKQREGVLYFGEYLSQGTLRLDDKCSTVSAHVLIYKGLLHLHDGFQSARDGEDAGRWVIPVQKMRDTIQIAREKQPASLELLDDALDIASEYGMHWRLPIAIQLLALLPERLECSKVLERILHRMSPSGKRHCKFVDRC</sequence>
<dbReference type="Pfam" id="PF24494">
    <property type="entry name" value="DUF7587"/>
    <property type="match status" value="1"/>
</dbReference>
<protein>
    <recommendedName>
        <fullName evidence="1">DUF7587 domain-containing protein</fullName>
    </recommendedName>
</protein>
<feature type="non-terminal residue" evidence="2">
    <location>
        <position position="1"/>
    </location>
</feature>
<name>A0A6A6BY02_ZASCE</name>
<evidence type="ECO:0000313" key="2">
    <source>
        <dbReference type="EMBL" id="KAF2158286.1"/>
    </source>
</evidence>